<reference evidence="1" key="1">
    <citation type="submission" date="2023-06" db="EMBL/GenBank/DDBJ databases">
        <authorList>
            <consortium name="Lawrence Berkeley National Laboratory"/>
            <person name="Ahrendt S."/>
            <person name="Sahu N."/>
            <person name="Indic B."/>
            <person name="Wong-Bajracharya J."/>
            <person name="Merenyi Z."/>
            <person name="Ke H.-M."/>
            <person name="Monk M."/>
            <person name="Kocsube S."/>
            <person name="Drula E."/>
            <person name="Lipzen A."/>
            <person name="Balint B."/>
            <person name="Henrissat B."/>
            <person name="Andreopoulos B."/>
            <person name="Martin F.M."/>
            <person name="Harder C.B."/>
            <person name="Rigling D."/>
            <person name="Ford K.L."/>
            <person name="Foster G.D."/>
            <person name="Pangilinan J."/>
            <person name="Papanicolaou A."/>
            <person name="Barry K."/>
            <person name="LaButti K."/>
            <person name="Viragh M."/>
            <person name="Koriabine M."/>
            <person name="Yan M."/>
            <person name="Riley R."/>
            <person name="Champramary S."/>
            <person name="Plett K.L."/>
            <person name="Tsai I.J."/>
            <person name="Slot J."/>
            <person name="Sipos G."/>
            <person name="Plett J."/>
            <person name="Nagy L.G."/>
            <person name="Grigoriev I.V."/>
        </authorList>
    </citation>
    <scope>NUCLEOTIDE SEQUENCE</scope>
    <source>
        <strain evidence="1">FPL87.14</strain>
    </source>
</reference>
<evidence type="ECO:0000313" key="1">
    <source>
        <dbReference type="EMBL" id="KAK0431292.1"/>
    </source>
</evidence>
<dbReference type="AlphaFoldDB" id="A0AA39IXC0"/>
<protein>
    <submittedName>
        <fullName evidence="1">Uncharacterized protein</fullName>
    </submittedName>
</protein>
<gene>
    <name evidence="1" type="ORF">EV421DRAFT_177437</name>
</gene>
<dbReference type="EMBL" id="JAUEPT010000118">
    <property type="protein sequence ID" value="KAK0431292.1"/>
    <property type="molecule type" value="Genomic_DNA"/>
</dbReference>
<sequence>MFKKPLVIWDVVCRALNAAEDHVTMVWVNKAFVAERLRGPCTVSNHSVSVILCSTSSISSILSKKIRISSSENGRRV</sequence>
<dbReference type="Proteomes" id="UP001175226">
    <property type="component" value="Unassembled WGS sequence"/>
</dbReference>
<organism evidence="1 2">
    <name type="scientific">Armillaria borealis</name>
    <dbReference type="NCBI Taxonomy" id="47425"/>
    <lineage>
        <taxon>Eukaryota</taxon>
        <taxon>Fungi</taxon>
        <taxon>Dikarya</taxon>
        <taxon>Basidiomycota</taxon>
        <taxon>Agaricomycotina</taxon>
        <taxon>Agaricomycetes</taxon>
        <taxon>Agaricomycetidae</taxon>
        <taxon>Agaricales</taxon>
        <taxon>Marasmiineae</taxon>
        <taxon>Physalacriaceae</taxon>
        <taxon>Armillaria</taxon>
    </lineage>
</organism>
<keyword evidence="2" id="KW-1185">Reference proteome</keyword>
<name>A0AA39IXC0_9AGAR</name>
<evidence type="ECO:0000313" key="2">
    <source>
        <dbReference type="Proteomes" id="UP001175226"/>
    </source>
</evidence>
<accession>A0AA39IXC0</accession>
<comment type="caution">
    <text evidence="1">The sequence shown here is derived from an EMBL/GenBank/DDBJ whole genome shotgun (WGS) entry which is preliminary data.</text>
</comment>
<proteinExistence type="predicted"/>